<name>A0A1D3K8E7_PSEVE</name>
<proteinExistence type="predicted"/>
<dbReference type="Proteomes" id="UP000245431">
    <property type="component" value="Chromosome PVE_r2"/>
</dbReference>
<dbReference type="EMBL" id="LT599584">
    <property type="protein sequence ID" value="SBW84532.1"/>
    <property type="molecule type" value="Genomic_DNA"/>
</dbReference>
<evidence type="ECO:0000313" key="2">
    <source>
        <dbReference type="Proteomes" id="UP000245431"/>
    </source>
</evidence>
<gene>
    <name evidence="1" type="ORF">PVE_R2G0506</name>
</gene>
<sequence>MTQTTPATITRCTSKTDLKQLGVKPGWFVRFACCSIWQEITHVADGWVQCVARDPAKGKDLAFVGDHYSAIHVLADGNPGQYERWIDKDRRKSFFDKFHPEPDNIVRPVAG</sequence>
<dbReference type="AlphaFoldDB" id="A0A1D3K8E7"/>
<accession>A0A1D3K8E7</accession>
<evidence type="ECO:0000313" key="1">
    <source>
        <dbReference type="EMBL" id="SBW84532.1"/>
    </source>
</evidence>
<protein>
    <submittedName>
        <fullName evidence="1">Uncharacterized protein</fullName>
    </submittedName>
</protein>
<organism evidence="1 2">
    <name type="scientific">Pseudomonas veronii 1YdBTEX2</name>
    <dbReference type="NCBI Taxonomy" id="1295141"/>
    <lineage>
        <taxon>Bacteria</taxon>
        <taxon>Pseudomonadati</taxon>
        <taxon>Pseudomonadota</taxon>
        <taxon>Gammaproteobacteria</taxon>
        <taxon>Pseudomonadales</taxon>
        <taxon>Pseudomonadaceae</taxon>
        <taxon>Pseudomonas</taxon>
    </lineage>
</organism>
<reference evidence="2" key="1">
    <citation type="submission" date="2016-07" db="EMBL/GenBank/DDBJ databases">
        <authorList>
            <person name="Florea S."/>
            <person name="Webb J.S."/>
            <person name="Jaromczyk J."/>
            <person name="Schardl C.L."/>
        </authorList>
    </citation>
    <scope>NUCLEOTIDE SEQUENCE [LARGE SCALE GENOMIC DNA]</scope>
    <source>
        <strain evidence="2">1YdBTEX2</strain>
    </source>
</reference>